<evidence type="ECO:0000256" key="2">
    <source>
        <dbReference type="ARBA" id="ARBA00022729"/>
    </source>
</evidence>
<keyword evidence="3" id="KW-0378">Hydrolase</keyword>
<dbReference type="Gene3D" id="3.10.50.10">
    <property type="match status" value="1"/>
</dbReference>
<evidence type="ECO:0000259" key="6">
    <source>
        <dbReference type="Pfam" id="PF00704"/>
    </source>
</evidence>
<dbReference type="InterPro" id="IPR029070">
    <property type="entry name" value="Chitinase_insertion_sf"/>
</dbReference>
<dbReference type="AlphaFoldDB" id="A0ABD2XWH3"/>
<protein>
    <recommendedName>
        <fullName evidence="6">GH18 domain-containing protein</fullName>
    </recommendedName>
</protein>
<dbReference type="GO" id="GO:0016798">
    <property type="term" value="F:hydrolase activity, acting on glycosyl bonds"/>
    <property type="evidence" value="ECO:0007669"/>
    <property type="project" value="UniProtKB-KW"/>
</dbReference>
<sequence length="173" mass="19159">MDRLVMLALAIEFPHGKGLTKLVMGMPVYGRTWQLKDPNDHGIGASTVEVGPGSGGIMQDKDIVDFNLENKATMVYDNTTVSTYSYAGTSRIGYEMTLDQSKTKLGLLRLRVLVGVSSGHLVMMRIGPLLEQLQWHGTTYLIDVSKHAFYEQYGVIRLLGIDAAELHAMRPFV</sequence>
<evidence type="ECO:0000313" key="7">
    <source>
        <dbReference type="EMBL" id="KAL3497875.1"/>
    </source>
</evidence>
<dbReference type="SUPFAM" id="SSF54556">
    <property type="entry name" value="Chitinase insertion domain"/>
    <property type="match status" value="1"/>
</dbReference>
<name>A0ABD2XWH3_9GENT</name>
<accession>A0ABD2XWH3</accession>
<dbReference type="Proteomes" id="UP001630127">
    <property type="component" value="Unassembled WGS sequence"/>
</dbReference>
<comment type="similarity">
    <text evidence="1">Belongs to the glycosyl hydrolase 18 family. Chitinase class V subfamily.</text>
</comment>
<keyword evidence="8" id="KW-1185">Reference proteome</keyword>
<evidence type="ECO:0000256" key="4">
    <source>
        <dbReference type="ARBA" id="ARBA00023180"/>
    </source>
</evidence>
<keyword evidence="2" id="KW-0732">Signal</keyword>
<gene>
    <name evidence="7" type="ORF">ACH5RR_040607</name>
</gene>
<evidence type="ECO:0000256" key="3">
    <source>
        <dbReference type="ARBA" id="ARBA00022801"/>
    </source>
</evidence>
<comment type="caution">
    <text evidence="7">The sequence shown here is derived from an EMBL/GenBank/DDBJ whole genome shotgun (WGS) entry which is preliminary data.</text>
</comment>
<dbReference type="FunFam" id="3.10.50.10:FF:000003">
    <property type="entry name" value="Class V chitinase CHIT5b"/>
    <property type="match status" value="1"/>
</dbReference>
<feature type="domain" description="GH18" evidence="6">
    <location>
        <begin position="20"/>
        <end position="97"/>
    </location>
</feature>
<dbReference type="InterPro" id="IPR001223">
    <property type="entry name" value="Glyco_hydro18_cat"/>
</dbReference>
<keyword evidence="4" id="KW-0325">Glycoprotein</keyword>
<reference evidence="7 8" key="1">
    <citation type="submission" date="2024-11" db="EMBL/GenBank/DDBJ databases">
        <title>A near-complete genome assembly of Cinchona calisaya.</title>
        <authorList>
            <person name="Lian D.C."/>
            <person name="Zhao X.W."/>
            <person name="Wei L."/>
        </authorList>
    </citation>
    <scope>NUCLEOTIDE SEQUENCE [LARGE SCALE GENOMIC DNA]</scope>
    <source>
        <tissue evidence="7">Nenye</tissue>
    </source>
</reference>
<dbReference type="EMBL" id="JBJUIK010000017">
    <property type="protein sequence ID" value="KAL3497875.1"/>
    <property type="molecule type" value="Genomic_DNA"/>
</dbReference>
<dbReference type="Gene3D" id="3.20.20.80">
    <property type="entry name" value="Glycosidases"/>
    <property type="match status" value="1"/>
</dbReference>
<keyword evidence="5" id="KW-0326">Glycosidase</keyword>
<proteinExistence type="inferred from homology"/>
<evidence type="ECO:0000256" key="1">
    <source>
        <dbReference type="ARBA" id="ARBA00008682"/>
    </source>
</evidence>
<dbReference type="Pfam" id="PF00704">
    <property type="entry name" value="Glyco_hydro_18"/>
    <property type="match status" value="1"/>
</dbReference>
<evidence type="ECO:0000313" key="8">
    <source>
        <dbReference type="Proteomes" id="UP001630127"/>
    </source>
</evidence>
<evidence type="ECO:0000256" key="5">
    <source>
        <dbReference type="ARBA" id="ARBA00023295"/>
    </source>
</evidence>
<organism evidence="7 8">
    <name type="scientific">Cinchona calisaya</name>
    <dbReference type="NCBI Taxonomy" id="153742"/>
    <lineage>
        <taxon>Eukaryota</taxon>
        <taxon>Viridiplantae</taxon>
        <taxon>Streptophyta</taxon>
        <taxon>Embryophyta</taxon>
        <taxon>Tracheophyta</taxon>
        <taxon>Spermatophyta</taxon>
        <taxon>Magnoliopsida</taxon>
        <taxon>eudicotyledons</taxon>
        <taxon>Gunneridae</taxon>
        <taxon>Pentapetalae</taxon>
        <taxon>asterids</taxon>
        <taxon>lamiids</taxon>
        <taxon>Gentianales</taxon>
        <taxon>Rubiaceae</taxon>
        <taxon>Cinchonoideae</taxon>
        <taxon>Cinchoneae</taxon>
        <taxon>Cinchona</taxon>
    </lineage>
</organism>